<evidence type="ECO:0000313" key="2">
    <source>
        <dbReference type="Proteomes" id="UP000789920"/>
    </source>
</evidence>
<protein>
    <submittedName>
        <fullName evidence="1">14315_t:CDS:1</fullName>
    </submittedName>
</protein>
<gene>
    <name evidence="1" type="ORF">RPERSI_LOCUS17374</name>
</gene>
<keyword evidence="2" id="KW-1185">Reference proteome</keyword>
<dbReference type="Proteomes" id="UP000789920">
    <property type="component" value="Unassembled WGS sequence"/>
</dbReference>
<dbReference type="EMBL" id="CAJVQC010044453">
    <property type="protein sequence ID" value="CAG8779570.1"/>
    <property type="molecule type" value="Genomic_DNA"/>
</dbReference>
<comment type="caution">
    <text evidence="1">The sequence shown here is derived from an EMBL/GenBank/DDBJ whole genome shotgun (WGS) entry which is preliminary data.</text>
</comment>
<organism evidence="1 2">
    <name type="scientific">Racocetra persica</name>
    <dbReference type="NCBI Taxonomy" id="160502"/>
    <lineage>
        <taxon>Eukaryota</taxon>
        <taxon>Fungi</taxon>
        <taxon>Fungi incertae sedis</taxon>
        <taxon>Mucoromycota</taxon>
        <taxon>Glomeromycotina</taxon>
        <taxon>Glomeromycetes</taxon>
        <taxon>Diversisporales</taxon>
        <taxon>Gigasporaceae</taxon>
        <taxon>Racocetra</taxon>
    </lineage>
</organism>
<evidence type="ECO:0000313" key="1">
    <source>
        <dbReference type="EMBL" id="CAG8779570.1"/>
    </source>
</evidence>
<feature type="non-terminal residue" evidence="1">
    <location>
        <position position="1"/>
    </location>
</feature>
<sequence>NWCSIADAQLLRAFPIINGKKKSNEEDMTKFIYFTQSADNGHNKVQFHAKKLYYGELATSLSASSRDHSEKITKRGIALIENKIYRVLISWTILIIHLEKCSRRSLLGHKVVLYAIFERVSLS</sequence>
<name>A0ACA9R7D3_9GLOM</name>
<proteinExistence type="predicted"/>
<reference evidence="1" key="1">
    <citation type="submission" date="2021-06" db="EMBL/GenBank/DDBJ databases">
        <authorList>
            <person name="Kallberg Y."/>
            <person name="Tangrot J."/>
            <person name="Rosling A."/>
        </authorList>
    </citation>
    <scope>NUCLEOTIDE SEQUENCE</scope>
    <source>
        <strain evidence="1">MA461A</strain>
    </source>
</reference>
<accession>A0ACA9R7D3</accession>